<dbReference type="GO" id="GO:1901259">
    <property type="term" value="P:chloroplast rRNA processing"/>
    <property type="evidence" value="ECO:0007669"/>
    <property type="project" value="TreeGrafter"/>
</dbReference>
<feature type="chain" id="PRO_5041244191" evidence="2">
    <location>
        <begin position="21"/>
        <end position="407"/>
    </location>
</feature>
<dbReference type="PANTHER" id="PTHR21228:SF40">
    <property type="entry name" value="LD45607P"/>
    <property type="match status" value="1"/>
</dbReference>
<dbReference type="PANTHER" id="PTHR21228">
    <property type="entry name" value="FAST LEU-RICH DOMAIN-CONTAINING"/>
    <property type="match status" value="1"/>
</dbReference>
<proteinExistence type="predicted"/>
<evidence type="ECO:0000256" key="2">
    <source>
        <dbReference type="SAM" id="SignalP"/>
    </source>
</evidence>
<name>A0AA36J808_9DINO</name>
<dbReference type="InterPro" id="IPR050870">
    <property type="entry name" value="FAST_kinase"/>
</dbReference>
<organism evidence="3 4">
    <name type="scientific">Effrenium voratum</name>
    <dbReference type="NCBI Taxonomy" id="2562239"/>
    <lineage>
        <taxon>Eukaryota</taxon>
        <taxon>Sar</taxon>
        <taxon>Alveolata</taxon>
        <taxon>Dinophyceae</taxon>
        <taxon>Suessiales</taxon>
        <taxon>Symbiodiniaceae</taxon>
        <taxon>Effrenium</taxon>
    </lineage>
</organism>
<feature type="compositionally biased region" description="Basic residues" evidence="1">
    <location>
        <begin position="38"/>
        <end position="51"/>
    </location>
</feature>
<protein>
    <submittedName>
        <fullName evidence="3">Uncharacterized protein</fullName>
    </submittedName>
</protein>
<dbReference type="AlphaFoldDB" id="A0AA36J808"/>
<keyword evidence="4" id="KW-1185">Reference proteome</keyword>
<keyword evidence="2" id="KW-0732">Signal</keyword>
<dbReference type="Proteomes" id="UP001178507">
    <property type="component" value="Unassembled WGS sequence"/>
</dbReference>
<dbReference type="GO" id="GO:0000963">
    <property type="term" value="P:mitochondrial RNA processing"/>
    <property type="evidence" value="ECO:0007669"/>
    <property type="project" value="TreeGrafter"/>
</dbReference>
<dbReference type="GO" id="GO:0003723">
    <property type="term" value="F:RNA binding"/>
    <property type="evidence" value="ECO:0007669"/>
    <property type="project" value="TreeGrafter"/>
</dbReference>
<evidence type="ECO:0000313" key="4">
    <source>
        <dbReference type="Proteomes" id="UP001178507"/>
    </source>
</evidence>
<dbReference type="GO" id="GO:0009507">
    <property type="term" value="C:chloroplast"/>
    <property type="evidence" value="ECO:0007669"/>
    <property type="project" value="GOC"/>
</dbReference>
<feature type="signal peptide" evidence="2">
    <location>
        <begin position="1"/>
        <end position="20"/>
    </location>
</feature>
<evidence type="ECO:0000313" key="3">
    <source>
        <dbReference type="EMBL" id="CAJ1400799.1"/>
    </source>
</evidence>
<accession>A0AA36J808</accession>
<evidence type="ECO:0000256" key="1">
    <source>
        <dbReference type="SAM" id="MobiDB-lite"/>
    </source>
</evidence>
<comment type="caution">
    <text evidence="3">The sequence shown here is derived from an EMBL/GenBank/DDBJ whole genome shotgun (WGS) entry which is preliminary data.</text>
</comment>
<feature type="region of interest" description="Disordered" evidence="1">
    <location>
        <begin position="382"/>
        <end position="407"/>
    </location>
</feature>
<reference evidence="3" key="1">
    <citation type="submission" date="2023-08" db="EMBL/GenBank/DDBJ databases">
        <authorList>
            <person name="Chen Y."/>
            <person name="Shah S."/>
            <person name="Dougan E. K."/>
            <person name="Thang M."/>
            <person name="Chan C."/>
        </authorList>
    </citation>
    <scope>NUCLEOTIDE SEQUENCE</scope>
</reference>
<dbReference type="GO" id="GO:0035770">
    <property type="term" value="C:ribonucleoprotein granule"/>
    <property type="evidence" value="ECO:0007669"/>
    <property type="project" value="TreeGrafter"/>
</dbReference>
<dbReference type="GO" id="GO:0044528">
    <property type="term" value="P:regulation of mitochondrial mRNA stability"/>
    <property type="evidence" value="ECO:0007669"/>
    <property type="project" value="TreeGrafter"/>
</dbReference>
<dbReference type="EMBL" id="CAUJNA010003386">
    <property type="protein sequence ID" value="CAJ1400799.1"/>
    <property type="molecule type" value="Genomic_DNA"/>
</dbReference>
<dbReference type="GO" id="GO:0005759">
    <property type="term" value="C:mitochondrial matrix"/>
    <property type="evidence" value="ECO:0007669"/>
    <property type="project" value="TreeGrafter"/>
</dbReference>
<feature type="region of interest" description="Disordered" evidence="1">
    <location>
        <begin position="36"/>
        <end position="62"/>
    </location>
</feature>
<sequence length="407" mass="44584">MTSGWLVRCLALLLAWRMRAACWAFVAVTQPQRPVGRTARRVRERRQPRPRARMEQRSTEGEGCTPARVITRRITQAVSASQVLDIMQAEQENPNMDLIAVATAWTRLAQLQRSINAETTNSPAFLMLVCLTGSLLERPAGLARAVANIFWAAARLHGSMSPQLAALWPSLARAIRTTVNDLNAQGVANVIWAVAKLANAGIEVVLGLLPVLAARVPAVISEMIEQHVSNVIWATGQLSVEPFRSGVARSLREALPDLVARAGVLLPTAKPQAIGNICWGMALCGYYDDVLFGAVAARVTNEAAGWSHADVELNLSWVLCALARLKATGHQDLMDTAAKILPPMLSKISDWSLCALSWSFQQLDSGNFDTFRQSLEAEVTSRGIPEDDVERSRFGPETWKQANQRHK</sequence>
<gene>
    <name evidence="3" type="ORF">EVOR1521_LOCUS24081</name>
</gene>